<dbReference type="PANTHER" id="PTHR43877">
    <property type="entry name" value="AMINOALKYLPHOSPHONATE N-ACETYLTRANSFERASE-RELATED-RELATED"/>
    <property type="match status" value="1"/>
</dbReference>
<dbReference type="Gene3D" id="3.40.630.30">
    <property type="match status" value="1"/>
</dbReference>
<dbReference type="Pfam" id="PF00583">
    <property type="entry name" value="Acetyltransf_1"/>
    <property type="match status" value="1"/>
</dbReference>
<evidence type="ECO:0000313" key="5">
    <source>
        <dbReference type="Proteomes" id="UP000778578"/>
    </source>
</evidence>
<organism evidence="4 5">
    <name type="scientific">Actinacidiphila acidipaludis</name>
    <dbReference type="NCBI Taxonomy" id="2873382"/>
    <lineage>
        <taxon>Bacteria</taxon>
        <taxon>Bacillati</taxon>
        <taxon>Actinomycetota</taxon>
        <taxon>Actinomycetes</taxon>
        <taxon>Kitasatosporales</taxon>
        <taxon>Streptomycetaceae</taxon>
        <taxon>Actinacidiphila</taxon>
    </lineage>
</organism>
<dbReference type="CDD" id="cd04301">
    <property type="entry name" value="NAT_SF"/>
    <property type="match status" value="1"/>
</dbReference>
<name>A0ABS7Q9B3_9ACTN</name>
<feature type="domain" description="N-acetyltransferase" evidence="3">
    <location>
        <begin position="22"/>
        <end position="168"/>
    </location>
</feature>
<evidence type="ECO:0000256" key="1">
    <source>
        <dbReference type="ARBA" id="ARBA00022679"/>
    </source>
</evidence>
<dbReference type="EMBL" id="JAINZZ010000016">
    <property type="protein sequence ID" value="MBY8879030.1"/>
    <property type="molecule type" value="Genomic_DNA"/>
</dbReference>
<evidence type="ECO:0000313" key="4">
    <source>
        <dbReference type="EMBL" id="MBY8879030.1"/>
    </source>
</evidence>
<dbReference type="InterPro" id="IPR050832">
    <property type="entry name" value="Bact_Acetyltransf"/>
</dbReference>
<evidence type="ECO:0000256" key="2">
    <source>
        <dbReference type="ARBA" id="ARBA00023315"/>
    </source>
</evidence>
<accession>A0ABS7Q9B3</accession>
<comment type="caution">
    <text evidence="4">The sequence shown here is derived from an EMBL/GenBank/DDBJ whole genome shotgun (WGS) entry which is preliminary data.</text>
</comment>
<reference evidence="4 5" key="1">
    <citation type="submission" date="2021-08" db="EMBL/GenBank/DDBJ databases">
        <title>WGS of actinomycetes from Thailand.</title>
        <authorList>
            <person name="Thawai C."/>
        </authorList>
    </citation>
    <scope>NUCLEOTIDE SEQUENCE [LARGE SCALE GENOMIC DNA]</scope>
    <source>
        <strain evidence="4 5">PLK6-54</strain>
    </source>
</reference>
<dbReference type="Proteomes" id="UP000778578">
    <property type="component" value="Unassembled WGS sequence"/>
</dbReference>
<dbReference type="RefSeq" id="WP_222963170.1">
    <property type="nucleotide sequence ID" value="NZ_JAINZZ010000016.1"/>
</dbReference>
<keyword evidence="5" id="KW-1185">Reference proteome</keyword>
<dbReference type="InterPro" id="IPR000182">
    <property type="entry name" value="GNAT_dom"/>
</dbReference>
<dbReference type="SUPFAM" id="SSF55729">
    <property type="entry name" value="Acyl-CoA N-acyltransferases (Nat)"/>
    <property type="match status" value="1"/>
</dbReference>
<dbReference type="PROSITE" id="PS51186">
    <property type="entry name" value="GNAT"/>
    <property type="match status" value="1"/>
</dbReference>
<evidence type="ECO:0000259" key="3">
    <source>
        <dbReference type="PROSITE" id="PS51186"/>
    </source>
</evidence>
<dbReference type="InterPro" id="IPR016181">
    <property type="entry name" value="Acyl_CoA_acyltransferase"/>
</dbReference>
<proteinExistence type="predicted"/>
<sequence length="174" mass="19391">MNFLSNAPRPEHEAVGRHPGEAVIRPVTEADLADIERVDRAVFGEAAYPAFVVRQLFDVHGHHMLALDTPTGLRGYVLLATARGWDTAWILSLGVEEPWRQKGYGRRLLSQCVRDMADRDLREIRLSVEPGNDAAVQLYRSLGFVPVVTREDYLGPGEDRLIMALPVPRAAPGR</sequence>
<protein>
    <submittedName>
        <fullName evidence="4">GNAT family N-acetyltransferase</fullName>
    </submittedName>
</protein>
<gene>
    <name evidence="4" type="ORF">K7862_15495</name>
</gene>
<keyword evidence="1" id="KW-0808">Transferase</keyword>
<keyword evidence="2" id="KW-0012">Acyltransferase</keyword>